<dbReference type="RefSeq" id="WP_377787488.1">
    <property type="nucleotide sequence ID" value="NZ_JBHLYQ010000007.1"/>
</dbReference>
<gene>
    <name evidence="1" type="ORF">ACFFRE_01610</name>
</gene>
<evidence type="ECO:0000313" key="1">
    <source>
        <dbReference type="EMBL" id="MFC0080853.1"/>
    </source>
</evidence>
<protein>
    <submittedName>
        <fullName evidence="1">Ferritin-like domain-containing protein</fullName>
    </submittedName>
</protein>
<dbReference type="CDD" id="cd00657">
    <property type="entry name" value="Ferritin_like"/>
    <property type="match status" value="1"/>
</dbReference>
<dbReference type="InterPro" id="IPR012347">
    <property type="entry name" value="Ferritin-like"/>
</dbReference>
<dbReference type="Proteomes" id="UP001589788">
    <property type="component" value="Unassembled WGS sequence"/>
</dbReference>
<dbReference type="InterPro" id="IPR009078">
    <property type="entry name" value="Ferritin-like_SF"/>
</dbReference>
<dbReference type="SUPFAM" id="SSF47240">
    <property type="entry name" value="Ferritin-like"/>
    <property type="match status" value="1"/>
</dbReference>
<sequence length="291" mass="30073">MTPAERGHPDLDETAFGELLEASQDLHADSMRAMRDAAEETVELGMERRAHGGFDPEENAAFAQQNSQRLQTAFGGKLLAGIGAGAALAALAASSAWASQPTDIQILQTAASIEVLAVATYQKALTLPFIGGSSANPVVKTFAEKTMEQHAQHKTAFNAVTVRLGGKKQENPDPVLLKVVQAAEPGLTSPLPVVKLALELENGAAETYIVDCSALSDGDGRKTTASIMGVEAQHAAILSAVQALLEANAPQLIALPPNVGALPSAAGSVGFPNAFYPTSQARPATEGALSS</sequence>
<dbReference type="EMBL" id="JBHLYQ010000007">
    <property type="protein sequence ID" value="MFC0080853.1"/>
    <property type="molecule type" value="Genomic_DNA"/>
</dbReference>
<evidence type="ECO:0000313" key="2">
    <source>
        <dbReference type="Proteomes" id="UP001589788"/>
    </source>
</evidence>
<comment type="caution">
    <text evidence="1">The sequence shown here is derived from an EMBL/GenBank/DDBJ whole genome shotgun (WGS) entry which is preliminary data.</text>
</comment>
<accession>A0ABV6BZK5</accession>
<name>A0ABV6BZK5_9ACTN</name>
<dbReference type="Gene3D" id="1.20.1260.10">
    <property type="match status" value="1"/>
</dbReference>
<dbReference type="Pfam" id="PF13668">
    <property type="entry name" value="Ferritin_2"/>
    <property type="match status" value="1"/>
</dbReference>
<reference evidence="1 2" key="1">
    <citation type="submission" date="2024-09" db="EMBL/GenBank/DDBJ databases">
        <authorList>
            <person name="Sun Q."/>
            <person name="Mori K."/>
        </authorList>
    </citation>
    <scope>NUCLEOTIDE SEQUENCE [LARGE SCALE GENOMIC DNA]</scope>
    <source>
        <strain evidence="1 2">JCM 15389</strain>
    </source>
</reference>
<organism evidence="1 2">
    <name type="scientific">Aciditerrimonas ferrireducens</name>
    <dbReference type="NCBI Taxonomy" id="667306"/>
    <lineage>
        <taxon>Bacteria</taxon>
        <taxon>Bacillati</taxon>
        <taxon>Actinomycetota</taxon>
        <taxon>Acidimicrobiia</taxon>
        <taxon>Acidimicrobiales</taxon>
        <taxon>Acidimicrobiaceae</taxon>
        <taxon>Aciditerrimonas</taxon>
    </lineage>
</organism>
<keyword evidence="2" id="KW-1185">Reference proteome</keyword>
<proteinExistence type="predicted"/>